<dbReference type="InterPro" id="IPR003615">
    <property type="entry name" value="HNH_nuc"/>
</dbReference>
<reference evidence="1" key="1">
    <citation type="submission" date="2021-02" db="EMBL/GenBank/DDBJ databases">
        <title>Infant gut strain persistence is associated with maternal origin, phylogeny, and functional potential including surface adhesion and iron acquisition.</title>
        <authorList>
            <person name="Lou Y.C."/>
        </authorList>
    </citation>
    <scope>NUCLEOTIDE SEQUENCE</scope>
    <source>
        <strain evidence="1">L3_108_103G1_dasL3_108_103G1_concoct_2</strain>
    </source>
</reference>
<protein>
    <submittedName>
        <fullName evidence="1">HNH endonuclease</fullName>
    </submittedName>
</protein>
<comment type="caution">
    <text evidence="1">The sequence shown here is derived from an EMBL/GenBank/DDBJ whole genome shotgun (WGS) entry which is preliminary data.</text>
</comment>
<proteinExistence type="predicted"/>
<keyword evidence="1" id="KW-0378">Hydrolase</keyword>
<name>A0A942WAN2_9FIRM</name>
<evidence type="ECO:0000313" key="1">
    <source>
        <dbReference type="EMBL" id="MBS4884914.1"/>
    </source>
</evidence>
<gene>
    <name evidence="1" type="ORF">KHZ85_09145</name>
</gene>
<dbReference type="CDD" id="cd00085">
    <property type="entry name" value="HNHc"/>
    <property type="match status" value="1"/>
</dbReference>
<evidence type="ECO:0000313" key="2">
    <source>
        <dbReference type="Proteomes" id="UP000753219"/>
    </source>
</evidence>
<dbReference type="AlphaFoldDB" id="A0A942WAN2"/>
<accession>A0A942WAN2</accession>
<organism evidence="1 2">
    <name type="scientific">Amedibacillus dolichus</name>
    <dbReference type="NCBI Taxonomy" id="31971"/>
    <lineage>
        <taxon>Bacteria</taxon>
        <taxon>Bacillati</taxon>
        <taxon>Bacillota</taxon>
        <taxon>Erysipelotrichia</taxon>
        <taxon>Erysipelotrichales</taxon>
        <taxon>Erysipelotrichaceae</taxon>
        <taxon>Amedibacillus</taxon>
    </lineage>
</organism>
<dbReference type="GO" id="GO:0004519">
    <property type="term" value="F:endonuclease activity"/>
    <property type="evidence" value="ECO:0007669"/>
    <property type="project" value="UniProtKB-KW"/>
</dbReference>
<keyword evidence="1" id="KW-0255">Endonuclease</keyword>
<dbReference type="EMBL" id="JAGZMZ010000029">
    <property type="protein sequence ID" value="MBS4884914.1"/>
    <property type="molecule type" value="Genomic_DNA"/>
</dbReference>
<dbReference type="Proteomes" id="UP000753219">
    <property type="component" value="Unassembled WGS sequence"/>
</dbReference>
<dbReference type="RefSeq" id="WP_237929721.1">
    <property type="nucleotide sequence ID" value="NZ_JAGZMZ010000029.1"/>
</dbReference>
<keyword evidence="1" id="KW-0540">Nuclease</keyword>
<sequence length="228" mass="27343">MENNKKYSPSRKQIAEYWKDKYISKDFKIIDFYEEGAEPVITDPGEPECWACAMFNHRIYDNPNYDRLINTNNYMRIWNFPEVRYLQKAHIKSKMLGGENIPSNYFLLCKECHQESPDFADNRYFYAYIRYVRKNAYKISERRNKKMMQAIYEIAYQMNKNILTVDKGFEKIPLVSKKMGLHITSFSLYTYAAAVVDSMDELNLKQLSKEDYNKMKSEFSKYDIYVDF</sequence>